<sequence length="560" mass="58060">MTSIATVLAWDVDALDRAADALAAERSRLVGLQDELDDGAPPGTWSGPASGAARAAHGRLVNRLTGTVAEVSAVAAAVDAAAASLREATADLRSMLDWAQRNGYAVDRASGRVDDQGCHPDDVAADRALVATEVAERLRQALLTATHADAQLAGVLDRVASGALDAGGGSLDEAAAAGAADGALGVRPAPLDGSPAEANAWWESLTDDEQQQVLAEHPEWLGSTDGIPASVRDQANRALIGVYRAELEAEEARLRAALDGNLFGGSFTSDDAALEVVREKLAGLDRVEQVLKRGSRQLLVLDITGSRQLMAAVAVGDVDTADHVAVFTPGFTTTVAGSLTSYDSSMAELRAVARAEARKYGDGGTVATVSWLGYEAPQWDEWHDLGGRFVTSDSSAQAGAASLADFYRGIDASRAQDPHLTALGHSYGSTTTGIALQQQTGVDAAVVFGSPGLGTSHVEDLDVPGGQVFRIEARRDVVADLGHFGVDPSHVDGITGLSAREAVLDGTTYRESTGHSQYLSQDTTSQHNIAAVVAGAPDRMVLDAGRGAGDLLSWPVPGTY</sequence>
<dbReference type="InterPro" id="IPR010427">
    <property type="entry name" value="DUF1023"/>
</dbReference>
<dbReference type="EMBL" id="JACHDN010000001">
    <property type="protein sequence ID" value="MBB5475450.1"/>
    <property type="molecule type" value="Genomic_DNA"/>
</dbReference>
<organism evidence="2 3">
    <name type="scientific">Cellulomonas hominis</name>
    <dbReference type="NCBI Taxonomy" id="156981"/>
    <lineage>
        <taxon>Bacteria</taxon>
        <taxon>Bacillati</taxon>
        <taxon>Actinomycetota</taxon>
        <taxon>Actinomycetes</taxon>
        <taxon>Micrococcales</taxon>
        <taxon>Cellulomonadaceae</taxon>
        <taxon>Cellulomonas</taxon>
    </lineage>
</organism>
<proteinExistence type="predicted"/>
<gene>
    <name evidence="2" type="ORF">HNR08_004186</name>
</gene>
<dbReference type="SUPFAM" id="SSF53474">
    <property type="entry name" value="alpha/beta-Hydrolases"/>
    <property type="match status" value="1"/>
</dbReference>
<dbReference type="Proteomes" id="UP000564629">
    <property type="component" value="Unassembled WGS sequence"/>
</dbReference>
<evidence type="ECO:0000313" key="3">
    <source>
        <dbReference type="Proteomes" id="UP000564629"/>
    </source>
</evidence>
<reference evidence="2 3" key="1">
    <citation type="submission" date="2020-08" db="EMBL/GenBank/DDBJ databases">
        <title>Sequencing the genomes of 1000 actinobacteria strains.</title>
        <authorList>
            <person name="Klenk H.-P."/>
        </authorList>
    </citation>
    <scope>NUCLEOTIDE SEQUENCE [LARGE SCALE GENOMIC DNA]</scope>
    <source>
        <strain evidence="2 3">DSM 9581</strain>
    </source>
</reference>
<dbReference type="AlphaFoldDB" id="A0A7W8SI03"/>
<evidence type="ECO:0000313" key="2">
    <source>
        <dbReference type="EMBL" id="MBB5475450.1"/>
    </source>
</evidence>
<name>A0A7W8SI03_9CELL</name>
<dbReference type="SUPFAM" id="SSF140453">
    <property type="entry name" value="EsxAB dimer-like"/>
    <property type="match status" value="1"/>
</dbReference>
<feature type="domain" description="DUF1023" evidence="1">
    <location>
        <begin position="306"/>
        <end position="485"/>
    </location>
</feature>
<dbReference type="InterPro" id="IPR029058">
    <property type="entry name" value="AB_hydrolase_fold"/>
</dbReference>
<protein>
    <recommendedName>
        <fullName evidence="1">DUF1023 domain-containing protein</fullName>
    </recommendedName>
</protein>
<dbReference type="InterPro" id="IPR036689">
    <property type="entry name" value="ESAT-6-like_sf"/>
</dbReference>
<dbReference type="RefSeq" id="WP_183835258.1">
    <property type="nucleotide sequence ID" value="NZ_JACHDN010000001.1"/>
</dbReference>
<accession>A0A7W8SI03</accession>
<evidence type="ECO:0000259" key="1">
    <source>
        <dbReference type="Pfam" id="PF06259"/>
    </source>
</evidence>
<comment type="caution">
    <text evidence="2">The sequence shown here is derived from an EMBL/GenBank/DDBJ whole genome shotgun (WGS) entry which is preliminary data.</text>
</comment>
<dbReference type="Pfam" id="PF06259">
    <property type="entry name" value="Abhydrolase_8"/>
    <property type="match status" value="1"/>
</dbReference>